<organism evidence="2 3">
    <name type="scientific">Aureimonas glaciei</name>
    <dbReference type="NCBI Taxonomy" id="1776957"/>
    <lineage>
        <taxon>Bacteria</taxon>
        <taxon>Pseudomonadati</taxon>
        <taxon>Pseudomonadota</taxon>
        <taxon>Alphaproteobacteria</taxon>
        <taxon>Hyphomicrobiales</taxon>
        <taxon>Aurantimonadaceae</taxon>
        <taxon>Aureimonas</taxon>
    </lineage>
</organism>
<evidence type="ECO:0000313" key="3">
    <source>
        <dbReference type="Proteomes" id="UP000613160"/>
    </source>
</evidence>
<dbReference type="RefSeq" id="WP_188853656.1">
    <property type="nucleotide sequence ID" value="NZ_BMJJ01000010.1"/>
</dbReference>
<dbReference type="Proteomes" id="UP000613160">
    <property type="component" value="Unassembled WGS sequence"/>
</dbReference>
<dbReference type="EMBL" id="BMJJ01000010">
    <property type="protein sequence ID" value="GGD31168.1"/>
    <property type="molecule type" value="Genomic_DNA"/>
</dbReference>
<accession>A0A916Y520</accession>
<feature type="region of interest" description="Disordered" evidence="1">
    <location>
        <begin position="68"/>
        <end position="99"/>
    </location>
</feature>
<reference evidence="2" key="2">
    <citation type="submission" date="2020-09" db="EMBL/GenBank/DDBJ databases">
        <authorList>
            <person name="Sun Q."/>
            <person name="Zhou Y."/>
        </authorList>
    </citation>
    <scope>NUCLEOTIDE SEQUENCE</scope>
    <source>
        <strain evidence="2">CGMCC 1.15493</strain>
    </source>
</reference>
<keyword evidence="3" id="KW-1185">Reference proteome</keyword>
<protein>
    <submittedName>
        <fullName evidence="2">Uncharacterized protein</fullName>
    </submittedName>
</protein>
<evidence type="ECO:0000256" key="1">
    <source>
        <dbReference type="SAM" id="MobiDB-lite"/>
    </source>
</evidence>
<dbReference type="AlphaFoldDB" id="A0A916Y520"/>
<evidence type="ECO:0000313" key="2">
    <source>
        <dbReference type="EMBL" id="GGD31168.1"/>
    </source>
</evidence>
<sequence>MPSSIETISKTVSELATPDMRPKKLFNAVRKRHPEASKSEIVRAAFLAVISTADADPAKADRLQEAAISGRVGDADAETKPKAKKARKPKTKADDGKAS</sequence>
<name>A0A916Y520_9HYPH</name>
<comment type="caution">
    <text evidence="2">The sequence shown here is derived from an EMBL/GenBank/DDBJ whole genome shotgun (WGS) entry which is preliminary data.</text>
</comment>
<proteinExistence type="predicted"/>
<gene>
    <name evidence="2" type="ORF">GCM10011335_37740</name>
</gene>
<reference evidence="2" key="1">
    <citation type="journal article" date="2014" name="Int. J. Syst. Evol. Microbiol.">
        <title>Complete genome sequence of Corynebacterium casei LMG S-19264T (=DSM 44701T), isolated from a smear-ripened cheese.</title>
        <authorList>
            <consortium name="US DOE Joint Genome Institute (JGI-PGF)"/>
            <person name="Walter F."/>
            <person name="Albersmeier A."/>
            <person name="Kalinowski J."/>
            <person name="Ruckert C."/>
        </authorList>
    </citation>
    <scope>NUCLEOTIDE SEQUENCE</scope>
    <source>
        <strain evidence="2">CGMCC 1.15493</strain>
    </source>
</reference>